<dbReference type="EMBL" id="AP024110">
    <property type="protein sequence ID" value="BCM25101.1"/>
    <property type="molecule type" value="Genomic_DNA"/>
</dbReference>
<dbReference type="PANTHER" id="PTHR37941">
    <property type="entry name" value="FUMARASE E-RELATED"/>
    <property type="match status" value="1"/>
</dbReference>
<dbReference type="RefSeq" id="WP_221763227.1">
    <property type="nucleotide sequence ID" value="NZ_AP024110.1"/>
</dbReference>
<organism evidence="1 2">
    <name type="scientific">Methyloradius palustris</name>
    <dbReference type="NCBI Taxonomy" id="2778876"/>
    <lineage>
        <taxon>Bacteria</taxon>
        <taxon>Pseudomonadati</taxon>
        <taxon>Pseudomonadota</taxon>
        <taxon>Betaproteobacteria</taxon>
        <taxon>Nitrosomonadales</taxon>
        <taxon>Methylophilaceae</taxon>
        <taxon>Methyloradius</taxon>
    </lineage>
</organism>
<dbReference type="KEGG" id="mpau:ZMTM_13600"/>
<protein>
    <recommendedName>
        <fullName evidence="3">DUF4145 domain-containing protein</fullName>
    </recommendedName>
</protein>
<keyword evidence="2" id="KW-1185">Reference proteome</keyword>
<dbReference type="SUPFAM" id="SSF158668">
    <property type="entry name" value="MtlR-like"/>
    <property type="match status" value="1"/>
</dbReference>
<sequence length="190" mass="21203">MSKTHKPGPDFDAVMRLQAELKSESPRGVVLIATAMLEEALIELLLAFLIPNPSSSDTLFDGPNSPFGSFSAKIDGAYRLGLISDKFCRDLHIIRRIRNDVAHQPQRFQFEDASPKGRIESLSKSHGIYDRSPNWIKSTGLPSCRDQFLEAASWMLFFLSAERPRVKAIAPTTQEFGYRATMDSESGLPD</sequence>
<gene>
    <name evidence="1" type="ORF">ZMTM_13600</name>
</gene>
<evidence type="ECO:0000313" key="1">
    <source>
        <dbReference type="EMBL" id="BCM25101.1"/>
    </source>
</evidence>
<reference evidence="1" key="1">
    <citation type="journal article" date="2021" name="Arch. Microbiol.">
        <title>Methyloradius palustris gen. nov., sp. nov., a methanol-oxidizing bacterium isolated from snow.</title>
        <authorList>
            <person name="Miyadera T."/>
            <person name="Kojima H."/>
            <person name="Fukui M."/>
        </authorList>
    </citation>
    <scope>NUCLEOTIDE SEQUENCE</scope>
    <source>
        <strain evidence="1">Zm11</strain>
    </source>
</reference>
<accession>A0A8D5G8I6</accession>
<name>A0A8D5G8I6_9PROT</name>
<dbReference type="Proteomes" id="UP000826722">
    <property type="component" value="Chromosome"/>
</dbReference>
<evidence type="ECO:0000313" key="2">
    <source>
        <dbReference type="Proteomes" id="UP000826722"/>
    </source>
</evidence>
<proteinExistence type="predicted"/>
<dbReference type="AlphaFoldDB" id="A0A8D5G8I6"/>
<dbReference type="Gene3D" id="1.20.120.330">
    <property type="entry name" value="Nucleotidyltransferases domain 2"/>
    <property type="match status" value="1"/>
</dbReference>
<evidence type="ECO:0008006" key="3">
    <source>
        <dbReference type="Google" id="ProtNLM"/>
    </source>
</evidence>
<dbReference type="PANTHER" id="PTHR37941:SF1">
    <property type="entry name" value="FUMARASE E-RELATED"/>
    <property type="match status" value="1"/>
</dbReference>
<dbReference type="InterPro" id="IPR007761">
    <property type="entry name" value="MtlR-like"/>
</dbReference>
<dbReference type="InterPro" id="IPR038026">
    <property type="entry name" value="MtlR-like_sf"/>
</dbReference>
<dbReference type="GO" id="GO:0045892">
    <property type="term" value="P:negative regulation of DNA-templated transcription"/>
    <property type="evidence" value="ECO:0007669"/>
    <property type="project" value="TreeGrafter"/>
</dbReference>